<sequence length="88" mass="9238">MADVPVVKTHEAKLGVEIGDNGTPMLRACTEGVSFENSHMKAKFQLAADTGATMKDGTVEGKVLGCGVSLGRKTSVSVFGTEIGFSFW</sequence>
<keyword evidence="2" id="KW-1185">Reference proteome</keyword>
<dbReference type="AlphaFoldDB" id="A0A8T3D2R6"/>
<proteinExistence type="predicted"/>
<protein>
    <submittedName>
        <fullName evidence="1">Uncharacterized protein</fullName>
    </submittedName>
</protein>
<dbReference type="Proteomes" id="UP000829720">
    <property type="component" value="Unassembled WGS sequence"/>
</dbReference>
<reference evidence="1" key="1">
    <citation type="submission" date="2021-01" db="EMBL/GenBank/DDBJ databases">
        <authorList>
            <person name="Zahm M."/>
            <person name="Roques C."/>
            <person name="Cabau C."/>
            <person name="Klopp C."/>
            <person name="Donnadieu C."/>
            <person name="Jouanno E."/>
            <person name="Lampietro C."/>
            <person name="Louis A."/>
            <person name="Herpin A."/>
            <person name="Echchiki A."/>
            <person name="Berthelot C."/>
            <person name="Parey E."/>
            <person name="Roest-Crollius H."/>
            <person name="Braasch I."/>
            <person name="Postlethwait J."/>
            <person name="Bobe J."/>
            <person name="Montfort J."/>
            <person name="Bouchez O."/>
            <person name="Begum T."/>
            <person name="Mejri S."/>
            <person name="Adams A."/>
            <person name="Chen W.-J."/>
            <person name="Guiguen Y."/>
        </authorList>
    </citation>
    <scope>NUCLEOTIDE SEQUENCE</scope>
    <source>
        <tissue evidence="1">Blood</tissue>
    </source>
</reference>
<name>A0A8T3D2R6_9TELE</name>
<evidence type="ECO:0000313" key="2">
    <source>
        <dbReference type="Proteomes" id="UP000829720"/>
    </source>
</evidence>
<dbReference type="OrthoDB" id="2333662at2759"/>
<dbReference type="EMBL" id="JAERUA010000014">
    <property type="protein sequence ID" value="KAI1890250.1"/>
    <property type="molecule type" value="Genomic_DNA"/>
</dbReference>
<accession>A0A8T3D2R6</accession>
<evidence type="ECO:0000313" key="1">
    <source>
        <dbReference type="EMBL" id="KAI1890250.1"/>
    </source>
</evidence>
<comment type="caution">
    <text evidence="1">The sequence shown here is derived from an EMBL/GenBank/DDBJ whole genome shotgun (WGS) entry which is preliminary data.</text>
</comment>
<gene>
    <name evidence="1" type="ORF">AGOR_G00151780</name>
</gene>
<organism evidence="1 2">
    <name type="scientific">Albula goreensis</name>
    <dbReference type="NCBI Taxonomy" id="1534307"/>
    <lineage>
        <taxon>Eukaryota</taxon>
        <taxon>Metazoa</taxon>
        <taxon>Chordata</taxon>
        <taxon>Craniata</taxon>
        <taxon>Vertebrata</taxon>
        <taxon>Euteleostomi</taxon>
        <taxon>Actinopterygii</taxon>
        <taxon>Neopterygii</taxon>
        <taxon>Teleostei</taxon>
        <taxon>Albuliformes</taxon>
        <taxon>Albulidae</taxon>
        <taxon>Albula</taxon>
    </lineage>
</organism>